<dbReference type="InterPro" id="IPR020628">
    <property type="entry name" value="Formate_THF_ligase_CS"/>
</dbReference>
<dbReference type="NCBIfam" id="NF010030">
    <property type="entry name" value="PRK13505.1"/>
    <property type="match status" value="1"/>
</dbReference>
<dbReference type="EC" id="6.3.4.3" evidence="8"/>
<dbReference type="Gene3D" id="3.30.1510.10">
    <property type="entry name" value="Domain 2, N(10)-formyltetrahydrofolate synthetase"/>
    <property type="match status" value="1"/>
</dbReference>
<proteinExistence type="inferred from homology"/>
<dbReference type="SUPFAM" id="SSF52540">
    <property type="entry name" value="P-loop containing nucleoside triphosphate hydrolases"/>
    <property type="match status" value="1"/>
</dbReference>
<gene>
    <name evidence="8" type="primary">fhs</name>
    <name evidence="9" type="ORF">K1I37_06470</name>
</gene>
<sequence>MRAIADIANRLHLDEADWEPYGRYKAKLDLSLLHRPRQQQGKLVLVTGMSPTPAGEGKSTVTVGLGQALHQLNKNAIVCIREPSLGPNFGLKGGAAGGGYAQILPMADLNLHFTGDFHAITTAHNLLSALIDNHLHQGNALHLDPKRVVWKRVVDLNDRSLRRIIVGLGDNNGVVRESGFDITVASEMMAILCLVESFSELKEALGAILIGYTYDKQPVTVHDLGAEGALAVLLKDAIRPNLVQTLEGTPAIVHGGPFGNIAHGCNSLIATKMALNLGEYVVTEAGFGSDLGAEKFFDIKSRKGGLHPDAAVIVVTVRAMKYHGGVRRSELTQENLEAIKRGFENVKHHARIVSKFGVPFVIALNRFADDTEAELTFVEQLCDEQGFMVSRTEVWAQGGLGGVDLAQKVVAQVESGASNFRPLYPLEAPLVDKIERVATEVYEAAGVVFSDVARRQLAECEANGWGNLAVCIAKTPYSFSDDATLRGQVSGFQITVREVRASLGAGFIVCLTGDIMTMPGLPKIPNALKIDIDEQGTITGLF</sequence>
<evidence type="ECO:0000313" key="10">
    <source>
        <dbReference type="Proteomes" id="UP000829401"/>
    </source>
</evidence>
<dbReference type="OrthoDB" id="9761733at2"/>
<evidence type="ECO:0000256" key="4">
    <source>
        <dbReference type="ARBA" id="ARBA00022741"/>
    </source>
</evidence>
<dbReference type="InterPro" id="IPR000559">
    <property type="entry name" value="Formate_THF_ligase"/>
</dbReference>
<protein>
    <recommendedName>
        <fullName evidence="8">Formate--tetrahydrofolate ligase</fullName>
        <ecNumber evidence="8">6.3.4.3</ecNumber>
    </recommendedName>
    <alternativeName>
        <fullName evidence="8">Formyltetrahydrofolate synthetase</fullName>
        <shortName evidence="8">FHS</shortName>
        <shortName evidence="8">FTHFS</shortName>
    </alternativeName>
</protein>
<dbReference type="FunFam" id="3.30.1510.10:FF:000001">
    <property type="entry name" value="Formate--tetrahydrofolate ligase"/>
    <property type="match status" value="1"/>
</dbReference>
<evidence type="ECO:0000256" key="6">
    <source>
        <dbReference type="ARBA" id="ARBA00049033"/>
    </source>
</evidence>
<evidence type="ECO:0000256" key="8">
    <source>
        <dbReference type="HAMAP-Rule" id="MF_01543"/>
    </source>
</evidence>
<dbReference type="InterPro" id="IPR027417">
    <property type="entry name" value="P-loop_NTPase"/>
</dbReference>
<keyword evidence="5 8" id="KW-0067">ATP-binding</keyword>
<evidence type="ECO:0000256" key="7">
    <source>
        <dbReference type="ARBA" id="ARBA00061363"/>
    </source>
</evidence>
<accession>A0A9E6ZPF8</accession>
<dbReference type="GO" id="GO:0005524">
    <property type="term" value="F:ATP binding"/>
    <property type="evidence" value="ECO:0007669"/>
    <property type="project" value="UniProtKB-UniRule"/>
</dbReference>
<name>A0A9E6ZPF8_ALIAG</name>
<feature type="binding site" evidence="8">
    <location>
        <begin position="52"/>
        <end position="59"/>
    </location>
    <ligand>
        <name>ATP</name>
        <dbReference type="ChEBI" id="CHEBI:30616"/>
    </ligand>
</feature>
<dbReference type="AlphaFoldDB" id="A0A9E6ZPF8"/>
<dbReference type="FunFam" id="3.10.410.10:FF:000001">
    <property type="entry name" value="Putative formate--tetrahydrofolate ligase"/>
    <property type="match status" value="1"/>
</dbReference>
<dbReference type="PROSITE" id="PS00721">
    <property type="entry name" value="FTHFS_1"/>
    <property type="match status" value="1"/>
</dbReference>
<keyword evidence="4 8" id="KW-0547">Nucleotide-binding</keyword>
<dbReference type="EMBL" id="CP080467">
    <property type="protein sequence ID" value="UNO50786.1"/>
    <property type="molecule type" value="Genomic_DNA"/>
</dbReference>
<dbReference type="Pfam" id="PF01268">
    <property type="entry name" value="FTHFS"/>
    <property type="match status" value="1"/>
</dbReference>
<dbReference type="GO" id="GO:0035999">
    <property type="term" value="P:tetrahydrofolate interconversion"/>
    <property type="evidence" value="ECO:0007669"/>
    <property type="project" value="UniProtKB-UniRule"/>
</dbReference>
<keyword evidence="10" id="KW-1185">Reference proteome</keyword>
<dbReference type="HAMAP" id="MF_01543">
    <property type="entry name" value="FTHFS"/>
    <property type="match status" value="1"/>
</dbReference>
<evidence type="ECO:0000256" key="2">
    <source>
        <dbReference type="ARBA" id="ARBA00022563"/>
    </source>
</evidence>
<comment type="similarity">
    <text evidence="7 8">Belongs to the formate--tetrahydrofolate ligase family.</text>
</comment>
<dbReference type="CDD" id="cd00477">
    <property type="entry name" value="FTHFS"/>
    <property type="match status" value="1"/>
</dbReference>
<dbReference type="Gene3D" id="3.40.50.300">
    <property type="entry name" value="P-loop containing nucleotide triphosphate hydrolases"/>
    <property type="match status" value="1"/>
</dbReference>
<dbReference type="PROSITE" id="PS00722">
    <property type="entry name" value="FTHFS_2"/>
    <property type="match status" value="1"/>
</dbReference>
<keyword evidence="2 8" id="KW-0554">One-carbon metabolism</keyword>
<dbReference type="Proteomes" id="UP000829401">
    <property type="component" value="Chromosome"/>
</dbReference>
<dbReference type="Gene3D" id="3.10.410.10">
    <property type="entry name" value="Formyltetrahydrofolate synthetase, domain 3"/>
    <property type="match status" value="1"/>
</dbReference>
<organism evidence="9 10">
    <name type="scientific">Alicyclobacillus acidoterrestris (strain ATCC 49025 / DSM 3922 / CIP 106132 / NCIMB 13137 / GD3B)</name>
    <dbReference type="NCBI Taxonomy" id="1356854"/>
    <lineage>
        <taxon>Bacteria</taxon>
        <taxon>Bacillati</taxon>
        <taxon>Bacillota</taxon>
        <taxon>Bacilli</taxon>
        <taxon>Bacillales</taxon>
        <taxon>Alicyclobacillaceae</taxon>
        <taxon>Alicyclobacillus</taxon>
    </lineage>
</organism>
<keyword evidence="3 8" id="KW-0436">Ligase</keyword>
<evidence type="ECO:0000313" key="9">
    <source>
        <dbReference type="EMBL" id="UNO50786.1"/>
    </source>
</evidence>
<evidence type="ECO:0000256" key="5">
    <source>
        <dbReference type="ARBA" id="ARBA00022840"/>
    </source>
</evidence>
<dbReference type="GO" id="GO:0004329">
    <property type="term" value="F:formate-tetrahydrofolate ligase activity"/>
    <property type="evidence" value="ECO:0007669"/>
    <property type="project" value="UniProtKB-UniRule"/>
</dbReference>
<comment type="catalytic activity">
    <reaction evidence="6 8">
        <text>(6S)-5,6,7,8-tetrahydrofolate + formate + ATP = (6R)-10-formyltetrahydrofolate + ADP + phosphate</text>
        <dbReference type="Rhea" id="RHEA:20221"/>
        <dbReference type="ChEBI" id="CHEBI:15740"/>
        <dbReference type="ChEBI" id="CHEBI:30616"/>
        <dbReference type="ChEBI" id="CHEBI:43474"/>
        <dbReference type="ChEBI" id="CHEBI:57453"/>
        <dbReference type="ChEBI" id="CHEBI:195366"/>
        <dbReference type="ChEBI" id="CHEBI:456216"/>
        <dbReference type="EC" id="6.3.4.3"/>
    </reaction>
</comment>
<comment type="pathway">
    <text evidence="1 8">One-carbon metabolism; tetrahydrofolate interconversion.</text>
</comment>
<dbReference type="KEGG" id="aaco:K1I37_06470"/>
<evidence type="ECO:0000256" key="3">
    <source>
        <dbReference type="ARBA" id="ARBA00022598"/>
    </source>
</evidence>
<reference evidence="10" key="1">
    <citation type="journal article" date="2022" name="G3 (Bethesda)">
        <title>Unveiling the complete genome sequence of Alicyclobacillus acidoterrestris DSM 3922T, a taint-producing strain.</title>
        <authorList>
            <person name="Leonardo I.C."/>
            <person name="Barreto Crespo M.T."/>
            <person name="Gaspar F.B."/>
        </authorList>
    </citation>
    <scope>NUCLEOTIDE SEQUENCE [LARGE SCALE GENOMIC DNA]</scope>
    <source>
        <strain evidence="10">DSM 3922</strain>
    </source>
</reference>
<evidence type="ECO:0000256" key="1">
    <source>
        <dbReference type="ARBA" id="ARBA00004777"/>
    </source>
</evidence>